<feature type="disulfide bond" evidence="11">
    <location>
        <begin position="70"/>
        <end position="75"/>
    </location>
</feature>
<evidence type="ECO:0000256" key="2">
    <source>
        <dbReference type="ARBA" id="ARBA00001970"/>
    </source>
</evidence>
<keyword evidence="9" id="KW-0106">Calcium</keyword>
<organism evidence="16">
    <name type="scientific">Selaginella moellendorffii</name>
    <name type="common">Spikemoss</name>
    <dbReference type="NCBI Taxonomy" id="88036"/>
    <lineage>
        <taxon>Eukaryota</taxon>
        <taxon>Viridiplantae</taxon>
        <taxon>Streptophyta</taxon>
        <taxon>Embryophyta</taxon>
        <taxon>Tracheophyta</taxon>
        <taxon>Lycopodiopsida</taxon>
        <taxon>Selaginellales</taxon>
        <taxon>Selaginellaceae</taxon>
        <taxon>Selaginella</taxon>
    </lineage>
</organism>
<dbReference type="EMBL" id="GL377696">
    <property type="protein sequence ID" value="EFJ06668.1"/>
    <property type="molecule type" value="Genomic_DNA"/>
</dbReference>
<evidence type="ECO:0000256" key="9">
    <source>
        <dbReference type="PIRSR" id="PIRSR600823-3"/>
    </source>
</evidence>
<evidence type="ECO:0000256" key="8">
    <source>
        <dbReference type="PIRSR" id="PIRSR600823-1"/>
    </source>
</evidence>
<comment type="catalytic activity">
    <reaction evidence="1">
        <text>2 a phenolic donor + H2O2 = 2 a phenolic radical donor + 2 H2O</text>
        <dbReference type="Rhea" id="RHEA:56136"/>
        <dbReference type="ChEBI" id="CHEBI:15377"/>
        <dbReference type="ChEBI" id="CHEBI:16240"/>
        <dbReference type="ChEBI" id="CHEBI:139520"/>
        <dbReference type="ChEBI" id="CHEBI:139521"/>
        <dbReference type="EC" id="1.11.1.7"/>
    </reaction>
</comment>
<feature type="disulfide bond" evidence="11">
    <location>
        <begin position="37"/>
        <end position="117"/>
    </location>
</feature>
<evidence type="ECO:0000256" key="6">
    <source>
        <dbReference type="ARBA" id="ARBA00023002"/>
    </source>
</evidence>
<evidence type="ECO:0000313" key="15">
    <source>
        <dbReference type="EMBL" id="EFJ06668.1"/>
    </source>
</evidence>
<evidence type="ECO:0000256" key="1">
    <source>
        <dbReference type="ARBA" id="ARBA00000189"/>
    </source>
</evidence>
<feature type="active site" description="Proton acceptor" evidence="8">
    <location>
        <position position="68"/>
    </location>
</feature>
<feature type="binding site" evidence="9">
    <location>
        <position position="76"/>
    </location>
    <ligand>
        <name>Ca(2+)</name>
        <dbReference type="ChEBI" id="CHEBI:29108"/>
        <label>1</label>
    </ligand>
</feature>
<evidence type="ECO:0000256" key="3">
    <source>
        <dbReference type="ARBA" id="ARBA00022559"/>
    </source>
</evidence>
<feature type="binding site" evidence="9">
    <location>
        <position position="74"/>
    </location>
    <ligand>
        <name>Ca(2+)</name>
        <dbReference type="ChEBI" id="CHEBI:29108"/>
        <label>1</label>
    </ligand>
</feature>
<dbReference type="Proteomes" id="UP000001514">
    <property type="component" value="Unassembled WGS sequence"/>
</dbReference>
<evidence type="ECO:0000313" key="16">
    <source>
        <dbReference type="Proteomes" id="UP000001514"/>
    </source>
</evidence>
<dbReference type="Gene3D" id="1.10.520.10">
    <property type="match status" value="1"/>
</dbReference>
<protein>
    <recommendedName>
        <fullName evidence="14">Plant heme peroxidase family profile domain-containing protein</fullName>
    </recommendedName>
</protein>
<dbReference type="KEGG" id="smo:SELMODRAFT_135053"/>
<keyword evidence="16" id="KW-1185">Reference proteome</keyword>
<dbReference type="GO" id="GO:0046872">
    <property type="term" value="F:metal ion binding"/>
    <property type="evidence" value="ECO:0007669"/>
    <property type="project" value="UniProtKB-KW"/>
</dbReference>
<dbReference type="PANTHER" id="PTHR31388:SF5">
    <property type="entry name" value="PEROXIDASE"/>
    <property type="match status" value="1"/>
</dbReference>
<keyword evidence="7" id="KW-0408">Iron</keyword>
<gene>
    <name evidence="15" type="ORF">SELMODRAFT_135053</name>
</gene>
<keyword evidence="6" id="KW-0560">Oxidoreductase</keyword>
<proteinExistence type="inferred from homology"/>
<keyword evidence="11" id="KW-1015">Disulfide bond</keyword>
<feature type="binding site" evidence="9">
    <location>
        <position position="90"/>
    </location>
    <ligand>
        <name>Ca(2+)</name>
        <dbReference type="ChEBI" id="CHEBI:29108"/>
        <label>1</label>
    </ligand>
</feature>
<accession>D8T9L4</accession>
<dbReference type="InterPro" id="IPR000823">
    <property type="entry name" value="Peroxidase_pln"/>
</dbReference>
<feature type="binding site" evidence="9">
    <location>
        <position position="72"/>
    </location>
    <ligand>
        <name>Ca(2+)</name>
        <dbReference type="ChEBI" id="CHEBI:29108"/>
        <label>1</label>
    </ligand>
</feature>
<reference evidence="15 16" key="1">
    <citation type="journal article" date="2011" name="Science">
        <title>The Selaginella genome identifies genetic changes associated with the evolution of vascular plants.</title>
        <authorList>
            <person name="Banks J.A."/>
            <person name="Nishiyama T."/>
            <person name="Hasebe M."/>
            <person name="Bowman J.L."/>
            <person name="Gribskov M."/>
            <person name="dePamphilis C."/>
            <person name="Albert V.A."/>
            <person name="Aono N."/>
            <person name="Aoyama T."/>
            <person name="Ambrose B.A."/>
            <person name="Ashton N.W."/>
            <person name="Axtell M.J."/>
            <person name="Barker E."/>
            <person name="Barker M.S."/>
            <person name="Bennetzen J.L."/>
            <person name="Bonawitz N.D."/>
            <person name="Chapple C."/>
            <person name="Cheng C."/>
            <person name="Correa L.G."/>
            <person name="Dacre M."/>
            <person name="DeBarry J."/>
            <person name="Dreyer I."/>
            <person name="Elias M."/>
            <person name="Engstrom E.M."/>
            <person name="Estelle M."/>
            <person name="Feng L."/>
            <person name="Finet C."/>
            <person name="Floyd S.K."/>
            <person name="Frommer W.B."/>
            <person name="Fujita T."/>
            <person name="Gramzow L."/>
            <person name="Gutensohn M."/>
            <person name="Harholt J."/>
            <person name="Hattori M."/>
            <person name="Heyl A."/>
            <person name="Hirai T."/>
            <person name="Hiwatashi Y."/>
            <person name="Ishikawa M."/>
            <person name="Iwata M."/>
            <person name="Karol K.G."/>
            <person name="Koehler B."/>
            <person name="Kolukisaoglu U."/>
            <person name="Kubo M."/>
            <person name="Kurata T."/>
            <person name="Lalonde S."/>
            <person name="Li K."/>
            <person name="Li Y."/>
            <person name="Litt A."/>
            <person name="Lyons E."/>
            <person name="Manning G."/>
            <person name="Maruyama T."/>
            <person name="Michael T.P."/>
            <person name="Mikami K."/>
            <person name="Miyazaki S."/>
            <person name="Morinaga S."/>
            <person name="Murata T."/>
            <person name="Mueller-Roeber B."/>
            <person name="Nelson D.R."/>
            <person name="Obara M."/>
            <person name="Oguri Y."/>
            <person name="Olmstead R.G."/>
            <person name="Onodera N."/>
            <person name="Petersen B.L."/>
            <person name="Pils B."/>
            <person name="Prigge M."/>
            <person name="Rensing S.A."/>
            <person name="Riano-Pachon D.M."/>
            <person name="Roberts A.W."/>
            <person name="Sato Y."/>
            <person name="Scheller H.V."/>
            <person name="Schulz B."/>
            <person name="Schulz C."/>
            <person name="Shakirov E.V."/>
            <person name="Shibagaki N."/>
            <person name="Shinohara N."/>
            <person name="Shippen D.E."/>
            <person name="Soerensen I."/>
            <person name="Sotooka R."/>
            <person name="Sugimoto N."/>
            <person name="Sugita M."/>
            <person name="Sumikawa N."/>
            <person name="Tanurdzic M."/>
            <person name="Theissen G."/>
            <person name="Ulvskov P."/>
            <person name="Wakazuki S."/>
            <person name="Weng J.K."/>
            <person name="Willats W.W."/>
            <person name="Wipf D."/>
            <person name="Wolf P.G."/>
            <person name="Yang L."/>
            <person name="Zimmer A.D."/>
            <person name="Zhu Q."/>
            <person name="Mitros T."/>
            <person name="Hellsten U."/>
            <person name="Loque D."/>
            <person name="Otillar R."/>
            <person name="Salamov A."/>
            <person name="Schmutz J."/>
            <person name="Shapiro H."/>
            <person name="Lindquist E."/>
            <person name="Lucas S."/>
            <person name="Rokhsar D."/>
            <person name="Grigoriev I.V."/>
        </authorList>
    </citation>
    <scope>NUCLEOTIDE SEQUENCE [LARGE SCALE GENOMIC DNA]</scope>
</reference>
<evidence type="ECO:0000256" key="12">
    <source>
        <dbReference type="RuleBase" id="RU004241"/>
    </source>
</evidence>
<dbReference type="PANTHER" id="PTHR31388">
    <property type="entry name" value="PEROXIDASE 72-RELATED"/>
    <property type="match status" value="1"/>
</dbReference>
<keyword evidence="5 9" id="KW-0479">Metal-binding</keyword>
<evidence type="ECO:0000256" key="11">
    <source>
        <dbReference type="PIRSR" id="PIRSR600823-5"/>
    </source>
</evidence>
<dbReference type="PROSITE" id="PS00436">
    <property type="entry name" value="PEROXIDASE_2"/>
    <property type="match status" value="1"/>
</dbReference>
<feature type="signal peptide" evidence="13">
    <location>
        <begin position="1"/>
        <end position="26"/>
    </location>
</feature>
<dbReference type="PRINTS" id="PR00461">
    <property type="entry name" value="PLPEROXIDASE"/>
</dbReference>
<feature type="chain" id="PRO_5003123418" description="Plant heme peroxidase family profile domain-containing protein" evidence="13">
    <location>
        <begin position="27"/>
        <end position="149"/>
    </location>
</feature>
<feature type="non-terminal residue" evidence="15">
    <location>
        <position position="1"/>
    </location>
</feature>
<dbReference type="InParanoid" id="D8T9L4"/>
<keyword evidence="4" id="KW-0349">Heme</keyword>
<feature type="binding site" evidence="9">
    <location>
        <position position="78"/>
    </location>
    <ligand>
        <name>Ca(2+)</name>
        <dbReference type="ChEBI" id="CHEBI:29108"/>
        <label>1</label>
    </ligand>
</feature>
<dbReference type="InterPro" id="IPR019794">
    <property type="entry name" value="Peroxidases_AS"/>
</dbReference>
<feature type="domain" description="Plant heme peroxidase family profile" evidence="14">
    <location>
        <begin position="27"/>
        <end position="149"/>
    </location>
</feature>
<dbReference type="OMA" id="ANTCPLA"/>
<comment type="cofactor">
    <cofactor evidence="9">
        <name>Ca(2+)</name>
        <dbReference type="ChEBI" id="CHEBI:29108"/>
    </cofactor>
    <text evidence="9">Binds 2 calcium ions per subunit.</text>
</comment>
<evidence type="ECO:0000256" key="5">
    <source>
        <dbReference type="ARBA" id="ARBA00022723"/>
    </source>
</evidence>
<evidence type="ECO:0000256" key="7">
    <source>
        <dbReference type="ARBA" id="ARBA00023004"/>
    </source>
</evidence>
<dbReference type="GO" id="GO:0006979">
    <property type="term" value="P:response to oxidative stress"/>
    <property type="evidence" value="ECO:0007669"/>
    <property type="project" value="InterPro"/>
</dbReference>
<keyword evidence="3" id="KW-0575">Peroxidase</keyword>
<dbReference type="HOGENOM" id="CLU_010543_3_2_1"/>
<comment type="similarity">
    <text evidence="12">Belongs to the peroxidase family.</text>
</comment>
<feature type="binding site" evidence="9">
    <location>
        <position position="69"/>
    </location>
    <ligand>
        <name>Ca(2+)</name>
        <dbReference type="ChEBI" id="CHEBI:29108"/>
        <label>1</label>
    </ligand>
</feature>
<dbReference type="AlphaFoldDB" id="D8T9L4"/>
<dbReference type="eggNOG" id="ENOG502QT8W">
    <property type="taxonomic scope" value="Eukaryota"/>
</dbReference>
<dbReference type="Gramene" id="EFJ06668">
    <property type="protein sequence ID" value="EFJ06668"/>
    <property type="gene ID" value="SELMODRAFT_135053"/>
</dbReference>
<dbReference type="PROSITE" id="PS50873">
    <property type="entry name" value="PEROXIDASE_4"/>
    <property type="match status" value="1"/>
</dbReference>
<name>D8T9L4_SELML</name>
<evidence type="ECO:0000256" key="4">
    <source>
        <dbReference type="ARBA" id="ARBA00022617"/>
    </source>
</evidence>
<dbReference type="GO" id="GO:0140825">
    <property type="term" value="F:lactoperoxidase activity"/>
    <property type="evidence" value="ECO:0007669"/>
    <property type="project" value="UniProtKB-EC"/>
</dbReference>
<dbReference type="InterPro" id="IPR002016">
    <property type="entry name" value="Haem_peroxidase"/>
</dbReference>
<sequence length="149" mass="16199">SIMSMVVVLLLLLPCALLCLFSCAAAQLTPDFYDKSCPTLIPTVRAVLQKAIAKEPRIAASLLRLHFHDCFVNGCDASLLLDDTPSFTGEKGAVPNNRSARGFRVVDRAKFAVEKSCPGVVSCADILAILARESVVLVRMPRTFLHLKQ</sequence>
<keyword evidence="13" id="KW-0732">Signal</keyword>
<dbReference type="PRINTS" id="PR00458">
    <property type="entry name" value="PEROXIDASE"/>
</dbReference>
<feature type="site" description="Transition state stabilizer" evidence="10">
    <location>
        <position position="64"/>
    </location>
</feature>
<dbReference type="InterPro" id="IPR010255">
    <property type="entry name" value="Haem_peroxidase_sf"/>
</dbReference>
<evidence type="ECO:0000259" key="14">
    <source>
        <dbReference type="PROSITE" id="PS50873"/>
    </source>
</evidence>
<comment type="cofactor">
    <cofactor evidence="2">
        <name>heme b</name>
        <dbReference type="ChEBI" id="CHEBI:60344"/>
    </cofactor>
</comment>
<dbReference type="GO" id="GO:0020037">
    <property type="term" value="F:heme binding"/>
    <property type="evidence" value="ECO:0007669"/>
    <property type="project" value="InterPro"/>
</dbReference>
<evidence type="ECO:0000256" key="10">
    <source>
        <dbReference type="PIRSR" id="PIRSR600823-4"/>
    </source>
</evidence>
<dbReference type="OrthoDB" id="2113341at2759"/>
<dbReference type="Pfam" id="PF00141">
    <property type="entry name" value="peroxidase"/>
    <property type="match status" value="1"/>
</dbReference>
<dbReference type="SUPFAM" id="SSF48113">
    <property type="entry name" value="Heme-dependent peroxidases"/>
    <property type="match status" value="1"/>
</dbReference>
<evidence type="ECO:0000256" key="13">
    <source>
        <dbReference type="SAM" id="SignalP"/>
    </source>
</evidence>